<organism evidence="4 5">
    <name type="scientific">Sporosarcina pasteurii</name>
    <name type="common">Bacillus pasteurii</name>
    <dbReference type="NCBI Taxonomy" id="1474"/>
    <lineage>
        <taxon>Bacteria</taxon>
        <taxon>Bacillati</taxon>
        <taxon>Bacillota</taxon>
        <taxon>Bacilli</taxon>
        <taxon>Bacillales</taxon>
        <taxon>Caryophanaceae</taxon>
        <taxon>Sporosarcina</taxon>
    </lineage>
</organism>
<keyword evidence="5" id="KW-1185">Reference proteome</keyword>
<proteinExistence type="inferred from homology"/>
<dbReference type="EMBL" id="UGYZ01000002">
    <property type="protein sequence ID" value="SUJ16717.1"/>
    <property type="molecule type" value="Genomic_DNA"/>
</dbReference>
<dbReference type="InterPro" id="IPR001509">
    <property type="entry name" value="Epimerase_deHydtase"/>
</dbReference>
<dbReference type="OrthoDB" id="9801773at2"/>
<dbReference type="PANTHER" id="PTHR11092:SF0">
    <property type="entry name" value="EPIMERASE FAMILY PROTEIN SDR39U1"/>
    <property type="match status" value="1"/>
</dbReference>
<evidence type="ECO:0000313" key="5">
    <source>
        <dbReference type="Proteomes" id="UP000254519"/>
    </source>
</evidence>
<dbReference type="SUPFAM" id="SSF51735">
    <property type="entry name" value="NAD(P)-binding Rossmann-fold domains"/>
    <property type="match status" value="1"/>
</dbReference>
<accession>A0A380CAV8</accession>
<dbReference type="Gene3D" id="3.40.50.720">
    <property type="entry name" value="NAD(P)-binding Rossmann-like Domain"/>
    <property type="match status" value="1"/>
</dbReference>
<gene>
    <name evidence="4" type="ORF">NCTC4822_02750</name>
</gene>
<dbReference type="AlphaFoldDB" id="A0A380CAV8"/>
<evidence type="ECO:0000313" key="4">
    <source>
        <dbReference type="EMBL" id="SUJ16717.1"/>
    </source>
</evidence>
<comment type="similarity">
    <text evidence="1">Belongs to the NAD(P)-dependent epimerase/dehydratase family. SDR39U1 subfamily.</text>
</comment>
<protein>
    <submittedName>
        <fullName evidence="4">Epimerase family protein SA0724</fullName>
    </submittedName>
</protein>
<dbReference type="RefSeq" id="WP_115362996.1">
    <property type="nucleotide sequence ID" value="NZ_CP038012.1"/>
</dbReference>
<dbReference type="InterPro" id="IPR036291">
    <property type="entry name" value="NAD(P)-bd_dom_sf"/>
</dbReference>
<dbReference type="Pfam" id="PF01370">
    <property type="entry name" value="Epimerase"/>
    <property type="match status" value="1"/>
</dbReference>
<evidence type="ECO:0000259" key="3">
    <source>
        <dbReference type="Pfam" id="PF08338"/>
    </source>
</evidence>
<dbReference type="NCBIfam" id="TIGR01777">
    <property type="entry name" value="yfcH"/>
    <property type="match status" value="1"/>
</dbReference>
<dbReference type="InterPro" id="IPR013549">
    <property type="entry name" value="DUF1731"/>
</dbReference>
<dbReference type="CDD" id="cd05242">
    <property type="entry name" value="SDR_a8"/>
    <property type="match status" value="1"/>
</dbReference>
<name>A0A380CAV8_SPOPA</name>
<dbReference type="PANTHER" id="PTHR11092">
    <property type="entry name" value="SUGAR NUCLEOTIDE EPIMERASE RELATED"/>
    <property type="match status" value="1"/>
</dbReference>
<sequence>MKIVIAGGSGFIGQKLTEYLVQRGHEVMILSRNKKEQDSKFNYVQWLQLENNPENEIGYADVFINLAGVSINKGSWTTAHQKEIYESRMTATQELLRIIQQMPQKPFTLINASAIGIYPTSETTIYTENTKAIANDFLGRTVHDWEQLALTAKNDGVRVACLRFGVVLGKEGGALPPIVLPYKLYAGGTVGSGQQWLSWVHIDDLIRSVEFSIINEDLHGPINVTAPFPKRMKYFGETVGAALNRPHWLPVPTFALQLVLGQKSKLVLEGQYVKPQKLQDHRFEFLYPTLESALDNLLKNY</sequence>
<evidence type="ECO:0000256" key="1">
    <source>
        <dbReference type="ARBA" id="ARBA00009353"/>
    </source>
</evidence>
<dbReference type="Pfam" id="PF08338">
    <property type="entry name" value="DUF1731"/>
    <property type="match status" value="1"/>
</dbReference>
<reference evidence="4 5" key="1">
    <citation type="submission" date="2018-06" db="EMBL/GenBank/DDBJ databases">
        <authorList>
            <consortium name="Pathogen Informatics"/>
            <person name="Doyle S."/>
        </authorList>
    </citation>
    <scope>NUCLEOTIDE SEQUENCE [LARGE SCALE GENOMIC DNA]</scope>
    <source>
        <strain evidence="5">ATCC 11859 / DSM 33 / NCIB 8841 / NCTC 4822</strain>
    </source>
</reference>
<dbReference type="InterPro" id="IPR010099">
    <property type="entry name" value="SDR39U1"/>
</dbReference>
<feature type="domain" description="DUF1731" evidence="3">
    <location>
        <begin position="251"/>
        <end position="297"/>
    </location>
</feature>
<evidence type="ECO:0000259" key="2">
    <source>
        <dbReference type="Pfam" id="PF01370"/>
    </source>
</evidence>
<feature type="domain" description="NAD-dependent epimerase/dehydratase" evidence="2">
    <location>
        <begin position="3"/>
        <end position="211"/>
    </location>
</feature>
<dbReference type="Proteomes" id="UP000254519">
    <property type="component" value="Unassembled WGS sequence"/>
</dbReference>